<proteinExistence type="predicted"/>
<protein>
    <submittedName>
        <fullName evidence="1">Uncharacterized protein</fullName>
    </submittedName>
</protein>
<dbReference type="PATRIC" id="fig|172049.5.peg.1268"/>
<reference evidence="2" key="1">
    <citation type="journal article" date="2015" name="MBio">
        <title>Genome-Resolved Metagenomic Analysis Reveals Roles for Candidate Phyla and Other Microbial Community Members in Biogeochemical Transformations in Oil Reservoirs.</title>
        <authorList>
            <person name="Hu P."/>
            <person name="Tom L."/>
            <person name="Singh A."/>
            <person name="Thomas B.C."/>
            <person name="Baker B.J."/>
            <person name="Piceno Y.M."/>
            <person name="Andersen G.L."/>
            <person name="Banfield J.F."/>
        </authorList>
    </citation>
    <scope>NUCLEOTIDE SEQUENCE [LARGE SCALE GENOMIC DNA]</scope>
</reference>
<name>A0A101EMM9_9EURY</name>
<dbReference type="RefSeq" id="WP_283217369.1">
    <property type="nucleotide sequence ID" value="NZ_LGFD01000007.1"/>
</dbReference>
<sequence length="92" mass="10908">MEKLKAYLEEVHRKASYAEELYGIKIRYVPIIVEEKTVILDRENMKIKVLEEGEYISDEEIKRLEEKIIENIENGMVELYLTITFGEDIGLR</sequence>
<accession>A0A101EMM9</accession>
<evidence type="ECO:0000313" key="1">
    <source>
        <dbReference type="EMBL" id="KUK18162.1"/>
    </source>
</evidence>
<gene>
    <name evidence="1" type="ORF">XD54_0550</name>
</gene>
<dbReference type="EMBL" id="LGFD01000007">
    <property type="protein sequence ID" value="KUK18162.1"/>
    <property type="molecule type" value="Genomic_DNA"/>
</dbReference>
<dbReference type="Proteomes" id="UP000053911">
    <property type="component" value="Unassembled WGS sequence"/>
</dbReference>
<comment type="caution">
    <text evidence="1">The sequence shown here is derived from an EMBL/GenBank/DDBJ whole genome shotgun (WGS) entry which is preliminary data.</text>
</comment>
<organism evidence="1 2">
    <name type="scientific">Thermococcus sibiricus</name>
    <dbReference type="NCBI Taxonomy" id="172049"/>
    <lineage>
        <taxon>Archaea</taxon>
        <taxon>Methanobacteriati</taxon>
        <taxon>Methanobacteriota</taxon>
        <taxon>Thermococci</taxon>
        <taxon>Thermococcales</taxon>
        <taxon>Thermococcaceae</taxon>
        <taxon>Thermococcus</taxon>
    </lineage>
</organism>
<evidence type="ECO:0000313" key="2">
    <source>
        <dbReference type="Proteomes" id="UP000053911"/>
    </source>
</evidence>
<dbReference type="AlphaFoldDB" id="A0A101EMM9"/>